<evidence type="ECO:0000256" key="3">
    <source>
        <dbReference type="ARBA" id="ARBA00029447"/>
    </source>
</evidence>
<dbReference type="GO" id="GO:0004888">
    <property type="term" value="F:transmembrane signaling receptor activity"/>
    <property type="evidence" value="ECO:0007669"/>
    <property type="project" value="TreeGrafter"/>
</dbReference>
<proteinExistence type="inferred from homology"/>
<comment type="subcellular location">
    <subcellularLocation>
        <location evidence="1">Membrane</location>
    </subcellularLocation>
</comment>
<dbReference type="PROSITE" id="PS50885">
    <property type="entry name" value="HAMP"/>
    <property type="match status" value="3"/>
</dbReference>
<dbReference type="CDD" id="cd11386">
    <property type="entry name" value="MCP_signal"/>
    <property type="match status" value="1"/>
</dbReference>
<feature type="domain" description="HAMP" evidence="8">
    <location>
        <begin position="210"/>
        <end position="262"/>
    </location>
</feature>
<dbReference type="CDD" id="cd06225">
    <property type="entry name" value="HAMP"/>
    <property type="match status" value="2"/>
</dbReference>
<feature type="coiled-coil region" evidence="5">
    <location>
        <begin position="740"/>
        <end position="778"/>
    </location>
</feature>
<dbReference type="Pfam" id="PF12729">
    <property type="entry name" value="4HB_MCP_1"/>
    <property type="match status" value="1"/>
</dbReference>
<evidence type="ECO:0000256" key="6">
    <source>
        <dbReference type="SAM" id="Phobius"/>
    </source>
</evidence>
<keyword evidence="6" id="KW-1133">Transmembrane helix</keyword>
<dbReference type="Pfam" id="PF00015">
    <property type="entry name" value="MCPsignal"/>
    <property type="match status" value="1"/>
</dbReference>
<feature type="domain" description="Methyl-accepting transducer" evidence="7">
    <location>
        <begin position="540"/>
        <end position="769"/>
    </location>
</feature>
<dbReference type="SUPFAM" id="SSF158472">
    <property type="entry name" value="HAMP domain-like"/>
    <property type="match status" value="1"/>
</dbReference>
<accession>A0A8J7FZD7</accession>
<evidence type="ECO:0000256" key="1">
    <source>
        <dbReference type="ARBA" id="ARBA00004370"/>
    </source>
</evidence>
<dbReference type="EMBL" id="JADFUA010000003">
    <property type="protein sequence ID" value="MBE9609125.1"/>
    <property type="molecule type" value="Genomic_DNA"/>
</dbReference>
<dbReference type="InterPro" id="IPR003660">
    <property type="entry name" value="HAMP_dom"/>
</dbReference>
<evidence type="ECO:0000259" key="7">
    <source>
        <dbReference type="PROSITE" id="PS50111"/>
    </source>
</evidence>
<dbReference type="GO" id="GO:0007165">
    <property type="term" value="P:signal transduction"/>
    <property type="evidence" value="ECO:0007669"/>
    <property type="project" value="UniProtKB-KW"/>
</dbReference>
<keyword evidence="5" id="KW-0175">Coiled coil</keyword>
<evidence type="ECO:0000256" key="4">
    <source>
        <dbReference type="PROSITE-ProRule" id="PRU00284"/>
    </source>
</evidence>
<dbReference type="InterPro" id="IPR004089">
    <property type="entry name" value="MCPsignal_dom"/>
</dbReference>
<dbReference type="InterPro" id="IPR041395">
    <property type="entry name" value="McpB_HAMP_3rd"/>
</dbReference>
<dbReference type="GO" id="GO:0005886">
    <property type="term" value="C:plasma membrane"/>
    <property type="evidence" value="ECO:0007669"/>
    <property type="project" value="TreeGrafter"/>
</dbReference>
<dbReference type="FunFam" id="1.10.287.950:FF:000001">
    <property type="entry name" value="Methyl-accepting chemotaxis sensory transducer"/>
    <property type="match status" value="1"/>
</dbReference>
<protein>
    <submittedName>
        <fullName evidence="9">MCP four helix bundle domain-containing protein</fullName>
    </submittedName>
</protein>
<dbReference type="PANTHER" id="PTHR43531:SF14">
    <property type="entry name" value="METHYL-ACCEPTING CHEMOTAXIS PROTEIN I-RELATED"/>
    <property type="match status" value="1"/>
</dbReference>
<dbReference type="SUPFAM" id="SSF58104">
    <property type="entry name" value="Methyl-accepting chemotaxis protein (MCP) signaling domain"/>
    <property type="match status" value="1"/>
</dbReference>
<reference evidence="9 10" key="1">
    <citation type="submission" date="2020-10" db="EMBL/GenBank/DDBJ databases">
        <title>The genome sequence of Chitinilyticum litopenaei 4Y14.</title>
        <authorList>
            <person name="Liu Y."/>
        </authorList>
    </citation>
    <scope>NUCLEOTIDE SEQUENCE [LARGE SCALE GENOMIC DNA]</scope>
    <source>
        <strain evidence="9 10">4Y14</strain>
    </source>
</reference>
<dbReference type="GO" id="GO:0006935">
    <property type="term" value="P:chemotaxis"/>
    <property type="evidence" value="ECO:0007669"/>
    <property type="project" value="UniProtKB-KW"/>
</dbReference>
<dbReference type="Pfam" id="PF00672">
    <property type="entry name" value="HAMP"/>
    <property type="match status" value="2"/>
</dbReference>
<dbReference type="Gene3D" id="1.10.287.950">
    <property type="entry name" value="Methyl-accepting chemotaxis protein"/>
    <property type="match status" value="1"/>
</dbReference>
<gene>
    <name evidence="9" type="ORF">INR99_07175</name>
</gene>
<evidence type="ECO:0000259" key="8">
    <source>
        <dbReference type="PROSITE" id="PS50885"/>
    </source>
</evidence>
<dbReference type="InterPro" id="IPR051310">
    <property type="entry name" value="MCP_chemotaxis"/>
</dbReference>
<feature type="domain" description="HAMP" evidence="8">
    <location>
        <begin position="398"/>
        <end position="443"/>
    </location>
</feature>
<feature type="transmembrane region" description="Helical" evidence="6">
    <location>
        <begin position="188"/>
        <end position="209"/>
    </location>
</feature>
<dbReference type="PROSITE" id="PS50111">
    <property type="entry name" value="CHEMOTAXIS_TRANSDUC_2"/>
    <property type="match status" value="1"/>
</dbReference>
<evidence type="ECO:0000256" key="2">
    <source>
        <dbReference type="ARBA" id="ARBA00022481"/>
    </source>
</evidence>
<keyword evidence="4" id="KW-0807">Transducer</keyword>
<dbReference type="AlphaFoldDB" id="A0A8J7FZD7"/>
<dbReference type="SMART" id="SM00304">
    <property type="entry name" value="HAMP"/>
    <property type="match status" value="4"/>
</dbReference>
<dbReference type="RefSeq" id="WP_194115643.1">
    <property type="nucleotide sequence ID" value="NZ_JADFUA010000003.1"/>
</dbReference>
<evidence type="ECO:0000256" key="5">
    <source>
        <dbReference type="SAM" id="Coils"/>
    </source>
</evidence>
<dbReference type="SMART" id="SM00283">
    <property type="entry name" value="MA"/>
    <property type="match status" value="1"/>
</dbReference>
<keyword evidence="6" id="KW-0472">Membrane</keyword>
<keyword evidence="10" id="KW-1185">Reference proteome</keyword>
<evidence type="ECO:0000313" key="10">
    <source>
        <dbReference type="Proteomes" id="UP000604481"/>
    </source>
</evidence>
<feature type="domain" description="HAMP" evidence="8">
    <location>
        <begin position="489"/>
        <end position="535"/>
    </location>
</feature>
<dbReference type="PANTHER" id="PTHR43531">
    <property type="entry name" value="PROTEIN ICFG"/>
    <property type="match status" value="1"/>
</dbReference>
<dbReference type="Pfam" id="PF18575">
    <property type="entry name" value="HAMP_N3"/>
    <property type="match status" value="1"/>
</dbReference>
<dbReference type="Gene3D" id="1.20.120.1530">
    <property type="match status" value="2"/>
</dbReference>
<dbReference type="Proteomes" id="UP000604481">
    <property type="component" value="Unassembled WGS sequence"/>
</dbReference>
<comment type="caution">
    <text evidence="9">The sequence shown here is derived from an EMBL/GenBank/DDBJ whole genome shotgun (WGS) entry which is preliminary data.</text>
</comment>
<comment type="similarity">
    <text evidence="3">Belongs to the methyl-accepting chemotaxis (MCP) protein family.</text>
</comment>
<sequence length="810" mass="85058">MQLTIKQRLIATIAFLALLLLGIGIMGVASLAGSNASLKTVYEDRVVPLRQLKHIADAYAVAVIDAVNKANAGLQDSAQTLAQVREASTAIRQEWQAYMATTLTPDEQRLATEAAALYRAADASVALLDAFLVAHPGNVAGQLGEFDGPLYASIDPIGNKIGELITLQLDVAKAEYLASQQSFERVRLTAIILIGLGLLLAVVSGYLLIRAIAVPLAQAVTVAGNIAAGRLNDEIRIRSQDETGQLLAAMQQMQQSVRQFVAAQQAMAAAHAAGQISARMDAAQYPGSFGVMAGQINTLVEDHLHTTDTAIGVIARYAEGDFSADMPELPGEKARITRNIAEVKVALLAISNDIQQLAEAGAAGDFSQRCDAGQYRNMFRSMLDNLNRLIETCDVGFNDVLRVSEALAHGDVSQTITASYPGLFGRTADGVNATVSELRAIVSEVERVVRAAASQGDFSLRLASSGRQGFSLTLAEQLNALTSLTDAGLRDVMRVAQALADGDLTQRIEREYPGLFGETGEAVNTTVDNLRGLVGGIQQATGVIHEASGEIAQGNADLSRRTEAQAASLEETAASSEELASTVKQNAENARQASQQARDSARVVADGATVVSEVVTTMQAIEQASQRMSDIIAVIDGIAFQTNILALNAAVEAARAGEQGRGFAVVAAEVRSLAQRSAVAAKEIKELITDSVRQVGEGNQRVRQAGQTMAQVEASIGKVSLLISEIAAASGEQSAGIAQVNQAVTQMDEVTQQNAALVEEAAAAAEALRQQAEALAESVSVFRLAGSTSQAATRLLQRAAAPAGNLVLAD</sequence>
<name>A0A8J7FZD7_9NEIS</name>
<organism evidence="9 10">
    <name type="scientific">Chitinilyticum piscinae</name>
    <dbReference type="NCBI Taxonomy" id="2866724"/>
    <lineage>
        <taxon>Bacteria</taxon>
        <taxon>Pseudomonadati</taxon>
        <taxon>Pseudomonadota</taxon>
        <taxon>Betaproteobacteria</taxon>
        <taxon>Neisseriales</taxon>
        <taxon>Chitinibacteraceae</taxon>
        <taxon>Chitinilyticum</taxon>
    </lineage>
</organism>
<evidence type="ECO:0000313" key="9">
    <source>
        <dbReference type="EMBL" id="MBE9609125.1"/>
    </source>
</evidence>
<keyword evidence="2" id="KW-0488">Methylation</keyword>
<dbReference type="InterPro" id="IPR024478">
    <property type="entry name" value="HlyB_4HB_MCP"/>
</dbReference>
<keyword evidence="6" id="KW-0812">Transmembrane</keyword>